<feature type="domain" description="RNA 3'-terminal phosphate cyclase" evidence="2">
    <location>
        <begin position="146"/>
        <end position="382"/>
    </location>
</feature>
<feature type="region of interest" description="Disordered" evidence="1">
    <location>
        <begin position="278"/>
        <end position="311"/>
    </location>
</feature>
<feature type="domain" description="RNA 3'-terminal phosphate cyclase insert" evidence="3">
    <location>
        <begin position="311"/>
        <end position="372"/>
    </location>
</feature>
<gene>
    <name evidence="4" type="ORF">MNEG_0965</name>
</gene>
<dbReference type="GeneID" id="25727083"/>
<dbReference type="SUPFAM" id="SSF55205">
    <property type="entry name" value="EPT/RTPC-like"/>
    <property type="match status" value="1"/>
</dbReference>
<dbReference type="InterPro" id="IPR036553">
    <property type="entry name" value="RPTC_insert"/>
</dbReference>
<dbReference type="InterPro" id="IPR023797">
    <property type="entry name" value="RNA3'_phos_cyclase_dom"/>
</dbReference>
<dbReference type="GO" id="GO:0005634">
    <property type="term" value="C:nucleus"/>
    <property type="evidence" value="ECO:0007669"/>
    <property type="project" value="TreeGrafter"/>
</dbReference>
<dbReference type="Proteomes" id="UP000054498">
    <property type="component" value="Unassembled WGS sequence"/>
</dbReference>
<dbReference type="Gene3D" id="3.65.10.20">
    <property type="entry name" value="RNA 3'-terminal phosphate cyclase domain"/>
    <property type="match status" value="1"/>
</dbReference>
<keyword evidence="4" id="KW-0436">Ligase</keyword>
<dbReference type="PANTHER" id="PTHR11096">
    <property type="entry name" value="RNA 3' TERMINAL PHOSPHATE CYCLASE"/>
    <property type="match status" value="1"/>
</dbReference>
<feature type="domain" description="RNA 3'-terminal phosphate cyclase" evidence="2">
    <location>
        <begin position="24"/>
        <end position="127"/>
    </location>
</feature>
<reference evidence="4 5" key="1">
    <citation type="journal article" date="2013" name="BMC Genomics">
        <title>Reconstruction of the lipid metabolism for the microalga Monoraphidium neglectum from its genome sequence reveals characteristics suitable for biofuel production.</title>
        <authorList>
            <person name="Bogen C."/>
            <person name="Al-Dilaimi A."/>
            <person name="Albersmeier A."/>
            <person name="Wichmann J."/>
            <person name="Grundmann M."/>
            <person name="Rupp O."/>
            <person name="Lauersen K.J."/>
            <person name="Blifernez-Klassen O."/>
            <person name="Kalinowski J."/>
            <person name="Goesmann A."/>
            <person name="Mussgnug J.H."/>
            <person name="Kruse O."/>
        </authorList>
    </citation>
    <scope>NUCLEOTIDE SEQUENCE [LARGE SCALE GENOMIC DNA]</scope>
    <source>
        <strain evidence="4 5">SAG 48.87</strain>
    </source>
</reference>
<dbReference type="InterPro" id="IPR013791">
    <property type="entry name" value="RNA3'-term_phos_cycl_insert"/>
</dbReference>
<dbReference type="OrthoDB" id="25029at2759"/>
<dbReference type="AlphaFoldDB" id="A0A0D2NRS0"/>
<feature type="region of interest" description="Disordered" evidence="1">
    <location>
        <begin position="1"/>
        <end position="23"/>
    </location>
</feature>
<evidence type="ECO:0000259" key="3">
    <source>
        <dbReference type="Pfam" id="PF05189"/>
    </source>
</evidence>
<dbReference type="InterPro" id="IPR020719">
    <property type="entry name" value="RNA3'_term_phos_cycl-like_CS"/>
</dbReference>
<evidence type="ECO:0000313" key="4">
    <source>
        <dbReference type="EMBL" id="KIZ06986.1"/>
    </source>
</evidence>
<dbReference type="PROSITE" id="PS01287">
    <property type="entry name" value="RTC"/>
    <property type="match status" value="1"/>
</dbReference>
<name>A0A0D2NRS0_9CHLO</name>
<keyword evidence="5" id="KW-1185">Reference proteome</keyword>
<evidence type="ECO:0000313" key="5">
    <source>
        <dbReference type="Proteomes" id="UP000054498"/>
    </source>
</evidence>
<proteinExistence type="predicted"/>
<dbReference type="RefSeq" id="XP_013906005.1">
    <property type="nucleotide sequence ID" value="XM_014050551.1"/>
</dbReference>
<organism evidence="4 5">
    <name type="scientific">Monoraphidium neglectum</name>
    <dbReference type="NCBI Taxonomy" id="145388"/>
    <lineage>
        <taxon>Eukaryota</taxon>
        <taxon>Viridiplantae</taxon>
        <taxon>Chlorophyta</taxon>
        <taxon>core chlorophytes</taxon>
        <taxon>Chlorophyceae</taxon>
        <taxon>CS clade</taxon>
        <taxon>Sphaeropleales</taxon>
        <taxon>Selenastraceae</taxon>
        <taxon>Monoraphidium</taxon>
    </lineage>
</organism>
<dbReference type="Pfam" id="PF05189">
    <property type="entry name" value="RTC_insert"/>
    <property type="match status" value="1"/>
</dbReference>
<dbReference type="InterPro" id="IPR000228">
    <property type="entry name" value="RNA3'_term_phos_cyc"/>
</dbReference>
<dbReference type="GO" id="GO:0003963">
    <property type="term" value="F:RNA-3'-phosphate cyclase activity"/>
    <property type="evidence" value="ECO:0007669"/>
    <property type="project" value="UniProtKB-EC"/>
</dbReference>
<dbReference type="Pfam" id="PF01137">
    <property type="entry name" value="RTC"/>
    <property type="match status" value="2"/>
</dbReference>
<sequence length="395" mass="40210">MAARGSSAELAEPPDATHIDGSMLEGGGQILRNATALAAITGRAVVVSRIRAGRKNPGLSPQHLTGLRLVEAMCHGRLGGGQQRSCRVSLAPGRLLCGQYLADTGTAGSCTLMVQQALPCMLFATTAVPATPDTLLAGNSSGGAAAAPAAQAAQRWSQLDLRGGTDAAFAPPVGYLEHVLLPTLQRLLPASIELDVRLQRRGFYPRGGGKVVARARALAPGEALPPLDITQRGKLTRIRAQAFSAGRVPHSDAQRMASAALEVLQEHLHKEGQRIVYGGVPAGTQGSSRGSEQDSGRSGGHSGSSTAAGSGVSLVQEVVREGNATAMGDGGGLLLVAESNTGRLWGASALWERGVPASSAGRAAAEELAEALASGACVDQWCAGCVGKDIGSACV</sequence>
<dbReference type="EMBL" id="KK100308">
    <property type="protein sequence ID" value="KIZ06986.1"/>
    <property type="molecule type" value="Genomic_DNA"/>
</dbReference>
<dbReference type="GO" id="GO:0006396">
    <property type="term" value="P:RNA processing"/>
    <property type="evidence" value="ECO:0007669"/>
    <property type="project" value="InterPro"/>
</dbReference>
<protein>
    <submittedName>
        <fullName evidence="4">RNA 3'-terminal phosphate cyclase</fullName>
        <ecNumber evidence="4">6.5.1.4</ecNumber>
    </submittedName>
</protein>
<accession>A0A0D2NRS0</accession>
<dbReference type="InterPro" id="IPR037136">
    <property type="entry name" value="RNA3'_phos_cyclase_dom_sf"/>
</dbReference>
<dbReference type="STRING" id="145388.A0A0D2NRS0"/>
<dbReference type="PANTHER" id="PTHR11096:SF0">
    <property type="entry name" value="RNA 3'-TERMINAL PHOSPHATE CYCLASE"/>
    <property type="match status" value="1"/>
</dbReference>
<dbReference type="EC" id="6.5.1.4" evidence="4"/>
<dbReference type="InterPro" id="IPR013792">
    <property type="entry name" value="RNA3'P_cycl/enolpyr_Trfase_a/b"/>
</dbReference>
<dbReference type="SUPFAM" id="SSF52913">
    <property type="entry name" value="RNA 3'-terminal phosphate cyclase, RPTC, insert domain"/>
    <property type="match status" value="1"/>
</dbReference>
<evidence type="ECO:0000256" key="1">
    <source>
        <dbReference type="SAM" id="MobiDB-lite"/>
    </source>
</evidence>
<dbReference type="KEGG" id="mng:MNEG_0965"/>
<evidence type="ECO:0000259" key="2">
    <source>
        <dbReference type="Pfam" id="PF01137"/>
    </source>
</evidence>